<proteinExistence type="predicted"/>
<sequence>MSAAQTFYSFGKLSEPFADIRKGSLFNGYYFHTFNFKWFIKRVDSIFISK</sequence>
<evidence type="ECO:0000313" key="2">
    <source>
        <dbReference type="Proteomes" id="UP000004713"/>
    </source>
</evidence>
<gene>
    <name evidence="1" type="ORF">BACSTE_00448</name>
</gene>
<reference evidence="1 2" key="1">
    <citation type="submission" date="2007-11" db="EMBL/GenBank/DDBJ databases">
        <title>Draft genome sequence of Bacteroides stercoris(ATCC 43183).</title>
        <authorList>
            <person name="Sudarsanam P."/>
            <person name="Ley R."/>
            <person name="Guruge J."/>
            <person name="Turnbaugh P.J."/>
            <person name="Mahowald M."/>
            <person name="Liep D."/>
            <person name="Gordon J."/>
        </authorList>
    </citation>
    <scope>NUCLEOTIDE SEQUENCE [LARGE SCALE GENOMIC DNA]</scope>
    <source>
        <strain evidence="1 2">ATCC 43183</strain>
    </source>
</reference>
<dbReference type="HOGENOM" id="CLU_3114754_0_0_10"/>
<dbReference type="EMBL" id="ABFZ02000015">
    <property type="protein sequence ID" value="EDS16636.1"/>
    <property type="molecule type" value="Genomic_DNA"/>
</dbReference>
<reference evidence="1 2" key="2">
    <citation type="submission" date="2007-11" db="EMBL/GenBank/DDBJ databases">
        <authorList>
            <person name="Fulton L."/>
            <person name="Clifton S."/>
            <person name="Fulton B."/>
            <person name="Xu J."/>
            <person name="Minx P."/>
            <person name="Pepin K.H."/>
            <person name="Johnson M."/>
            <person name="Thiruvilangam P."/>
            <person name="Bhonagiri V."/>
            <person name="Nash W.E."/>
            <person name="Mardis E.R."/>
            <person name="Wilson R.K."/>
        </authorList>
    </citation>
    <scope>NUCLEOTIDE SEQUENCE [LARGE SCALE GENOMIC DNA]</scope>
    <source>
        <strain evidence="1 2">ATCC 43183</strain>
    </source>
</reference>
<dbReference type="AlphaFoldDB" id="B0NLW1"/>
<accession>B0NLW1</accession>
<comment type="caution">
    <text evidence="1">The sequence shown here is derived from an EMBL/GenBank/DDBJ whole genome shotgun (WGS) entry which is preliminary data.</text>
</comment>
<protein>
    <submittedName>
        <fullName evidence="1">Uncharacterized protein</fullName>
    </submittedName>
</protein>
<name>B0NLW1_BACSE</name>
<dbReference type="Proteomes" id="UP000004713">
    <property type="component" value="Unassembled WGS sequence"/>
</dbReference>
<evidence type="ECO:0000313" key="1">
    <source>
        <dbReference type="EMBL" id="EDS16636.1"/>
    </source>
</evidence>
<organism evidence="1 2">
    <name type="scientific">Bacteroides stercoris ATCC 43183</name>
    <dbReference type="NCBI Taxonomy" id="449673"/>
    <lineage>
        <taxon>Bacteria</taxon>
        <taxon>Pseudomonadati</taxon>
        <taxon>Bacteroidota</taxon>
        <taxon>Bacteroidia</taxon>
        <taxon>Bacteroidales</taxon>
        <taxon>Bacteroidaceae</taxon>
        <taxon>Bacteroides</taxon>
    </lineage>
</organism>